<reference evidence="1" key="1">
    <citation type="journal article" date="2015" name="Nature">
        <title>Complex archaea that bridge the gap between prokaryotes and eukaryotes.</title>
        <authorList>
            <person name="Spang A."/>
            <person name="Saw J.H."/>
            <person name="Jorgensen S.L."/>
            <person name="Zaremba-Niedzwiedzka K."/>
            <person name="Martijn J."/>
            <person name="Lind A.E."/>
            <person name="van Eijk R."/>
            <person name="Schleper C."/>
            <person name="Guy L."/>
            <person name="Ettema T.J."/>
        </authorList>
    </citation>
    <scope>NUCLEOTIDE SEQUENCE</scope>
</reference>
<name>A0A0F9TWM2_9ZZZZ</name>
<evidence type="ECO:0000313" key="1">
    <source>
        <dbReference type="EMBL" id="KKN79307.1"/>
    </source>
</evidence>
<organism evidence="1">
    <name type="scientific">marine sediment metagenome</name>
    <dbReference type="NCBI Taxonomy" id="412755"/>
    <lineage>
        <taxon>unclassified sequences</taxon>
        <taxon>metagenomes</taxon>
        <taxon>ecological metagenomes</taxon>
    </lineage>
</organism>
<protein>
    <submittedName>
        <fullName evidence="1">Uncharacterized protein</fullName>
    </submittedName>
</protein>
<dbReference type="AlphaFoldDB" id="A0A0F9TWM2"/>
<comment type="caution">
    <text evidence="1">The sequence shown here is derived from an EMBL/GenBank/DDBJ whole genome shotgun (WGS) entry which is preliminary data.</text>
</comment>
<dbReference type="EMBL" id="LAZR01000249">
    <property type="protein sequence ID" value="KKN79307.1"/>
    <property type="molecule type" value="Genomic_DNA"/>
</dbReference>
<accession>A0A0F9TWM2</accession>
<sequence length="89" mass="10549">MTYLIIALVAMVVFGVLAKVMMGKWSARWYKVYLANPEQNELRVYRTLWDRWWALDASSFVAFRRQGGEKVRINKHWIIKIESEINGDN</sequence>
<proteinExistence type="predicted"/>
<gene>
    <name evidence="1" type="ORF">LCGC14_0340890</name>
</gene>